<reference evidence="4" key="1">
    <citation type="journal article" date="2021" name="PeerJ">
        <title>Extensive microbial diversity within the chicken gut microbiome revealed by metagenomics and culture.</title>
        <authorList>
            <person name="Gilroy R."/>
            <person name="Ravi A."/>
            <person name="Getino M."/>
            <person name="Pursley I."/>
            <person name="Horton D.L."/>
            <person name="Alikhan N.F."/>
            <person name="Baker D."/>
            <person name="Gharbi K."/>
            <person name="Hall N."/>
            <person name="Watson M."/>
            <person name="Adriaenssens E.M."/>
            <person name="Foster-Nyarko E."/>
            <person name="Jarju S."/>
            <person name="Secka A."/>
            <person name="Antonio M."/>
            <person name="Oren A."/>
            <person name="Chaudhuri R.R."/>
            <person name="La Ragione R."/>
            <person name="Hildebrand F."/>
            <person name="Pallen M.J."/>
        </authorList>
    </citation>
    <scope>NUCLEOTIDE SEQUENCE</scope>
    <source>
        <strain evidence="4">ChiHjej8B7-3636</strain>
    </source>
</reference>
<feature type="non-terminal residue" evidence="4">
    <location>
        <position position="895"/>
    </location>
</feature>
<dbReference type="AlphaFoldDB" id="A0A9D2H3H0"/>
<evidence type="ECO:0000259" key="2">
    <source>
        <dbReference type="Pfam" id="PF07971"/>
    </source>
</evidence>
<keyword evidence="1" id="KW-0732">Signal</keyword>
<comment type="caution">
    <text evidence="4">The sequence shown here is derived from an EMBL/GenBank/DDBJ whole genome shotgun (WGS) entry which is preliminary data.</text>
</comment>
<evidence type="ECO:0000313" key="4">
    <source>
        <dbReference type="EMBL" id="HJA03833.1"/>
    </source>
</evidence>
<feature type="chain" id="PRO_5039719529" evidence="1">
    <location>
        <begin position="29"/>
        <end position="895"/>
    </location>
</feature>
<dbReference type="Pfam" id="PF17678">
    <property type="entry name" value="Glyco_hydro_92N"/>
    <property type="match status" value="1"/>
</dbReference>
<proteinExistence type="predicted"/>
<dbReference type="GO" id="GO:0030246">
    <property type="term" value="F:carbohydrate binding"/>
    <property type="evidence" value="ECO:0007669"/>
    <property type="project" value="InterPro"/>
</dbReference>
<dbReference type="Gene3D" id="2.70.98.10">
    <property type="match status" value="1"/>
</dbReference>
<dbReference type="InterPro" id="IPR008928">
    <property type="entry name" value="6-hairpin_glycosidase_sf"/>
</dbReference>
<dbReference type="Pfam" id="PF07971">
    <property type="entry name" value="Glyco_hydro_92"/>
    <property type="match status" value="2"/>
</dbReference>
<dbReference type="InterPro" id="IPR050883">
    <property type="entry name" value="PNGase"/>
</dbReference>
<dbReference type="EMBL" id="DXAM01000046">
    <property type="protein sequence ID" value="HJA03833.1"/>
    <property type="molecule type" value="Genomic_DNA"/>
</dbReference>
<feature type="domain" description="Glycosyl hydrolase family 92" evidence="2">
    <location>
        <begin position="666"/>
        <end position="775"/>
    </location>
</feature>
<dbReference type="Proteomes" id="UP000824220">
    <property type="component" value="Unassembled WGS sequence"/>
</dbReference>
<sequence length="895" mass="96114">MSLVSRSRRLFAAGTAAVLLAAGLPALAAGPAAADEPQRDYTAFVNPFVSTEDDFGQDLVGAEAPGSIVKINPMTVSGRSHSGYDYAEDEIAGFTHTNLNGVGGSGAGGDLLVVPTYETYESRPGTGTYAKSFSHDAEEATPGYYSVDLETDSGAIRAEATTDVRTGQDRFTFPQAGAASLVVDLRNNFTDRRGASLEVEALDDGRVALSGDVTGHFNGYDYTLHYYVESTAPVAGVRTWGGDGALSDESSRDGTDIGAVIDLEVEADQQVGLRVAVSPISVEQAKTDLAVEMGDRSFDAVRDDTKAAWNEILGRIDVTASETSDPDGELQTLFYTHLYRMFGSPMNATSTSGTYRGLDGEVHTADGYVHYDGWGFWDDFRKYEILAIGYPEVFRDMAQSTVDLYATFASTGKGSLSNVTHSVPTVRFERAAVVIADAVAKGAQLRGLAQAWPALVSQSQGGYADEANERRGYIANEVDDTLGTAYDDWAMATIADSLGKTEEAEKYRLRAANWTNLYRSDAVTLADGEKSGLIFPKNANGSWVDADPERFEDGNVYQGTLWQYHWYAANDMGGLIDKMGGEERARDALSFMFGEHAPDDGTRMLHANANEIDLQAPYLFNYVGAPAKTQHWVRSIYTKETWNRYIATGSTHEYPSGGGEFTPPIKTKVFENSPQGFLPTMDNDTGTMSSTFVSAALGLFPVLAGSDEYQIGTPFFENVRIDYPSGRTFDISAHGVSPDAYYVQSATLNGEAFDRTWVTYDQLMTGGELAFEMGDEPSDWAADQVAPSSLSDELPSSVYDPISAISVSSRLFAGTGDGTISNSIELKLANGSFAGADGDDLTDAITAQNLPEGLTLVAERAGSRSATLSLEGTAASSTRMDAIDDLVIRVSDEAF</sequence>
<feature type="domain" description="Glycosyl hydrolase family 92" evidence="2">
    <location>
        <begin position="284"/>
        <end position="639"/>
    </location>
</feature>
<dbReference type="InterPro" id="IPR014718">
    <property type="entry name" value="GH-type_carb-bd"/>
</dbReference>
<name>A0A9D2H3H0_9MICO</name>
<gene>
    <name evidence="4" type="ORF">H9800_03110</name>
</gene>
<dbReference type="GO" id="GO:0006516">
    <property type="term" value="P:glycoprotein catabolic process"/>
    <property type="evidence" value="ECO:0007669"/>
    <property type="project" value="TreeGrafter"/>
</dbReference>
<keyword evidence="4" id="KW-0378">Hydrolase</keyword>
<dbReference type="PANTHER" id="PTHR12143:SF39">
    <property type="entry name" value="SECRETED PROTEIN"/>
    <property type="match status" value="1"/>
</dbReference>
<dbReference type="SUPFAM" id="SSF48208">
    <property type="entry name" value="Six-hairpin glycosidases"/>
    <property type="match status" value="1"/>
</dbReference>
<protein>
    <submittedName>
        <fullName evidence="4">Glycoside hydrolase family 92 protein</fullName>
    </submittedName>
</protein>
<dbReference type="GO" id="GO:0000224">
    <property type="term" value="F:peptide-N4-(N-acetyl-beta-glucosaminyl)asparagine amidase activity"/>
    <property type="evidence" value="ECO:0007669"/>
    <property type="project" value="TreeGrafter"/>
</dbReference>
<reference evidence="4" key="2">
    <citation type="submission" date="2021-04" db="EMBL/GenBank/DDBJ databases">
        <authorList>
            <person name="Gilroy R."/>
        </authorList>
    </citation>
    <scope>NUCLEOTIDE SEQUENCE</scope>
    <source>
        <strain evidence="4">ChiHjej8B7-3636</strain>
    </source>
</reference>
<evidence type="ECO:0000256" key="1">
    <source>
        <dbReference type="SAM" id="SignalP"/>
    </source>
</evidence>
<evidence type="ECO:0000313" key="5">
    <source>
        <dbReference type="Proteomes" id="UP000824220"/>
    </source>
</evidence>
<dbReference type="PANTHER" id="PTHR12143">
    <property type="entry name" value="PEPTIDE N-GLYCANASE PNGASE -RELATED"/>
    <property type="match status" value="1"/>
</dbReference>
<feature type="signal peptide" evidence="1">
    <location>
        <begin position="1"/>
        <end position="28"/>
    </location>
</feature>
<feature type="domain" description="Glycosyl hydrolase family 92 N-terminal" evidence="3">
    <location>
        <begin position="44"/>
        <end position="278"/>
    </location>
</feature>
<dbReference type="GO" id="GO:0005829">
    <property type="term" value="C:cytosol"/>
    <property type="evidence" value="ECO:0007669"/>
    <property type="project" value="TreeGrafter"/>
</dbReference>
<dbReference type="Gene3D" id="3.30.2080.10">
    <property type="entry name" value="GH92 mannosidase domain"/>
    <property type="match status" value="1"/>
</dbReference>
<dbReference type="GO" id="GO:0005975">
    <property type="term" value="P:carbohydrate metabolic process"/>
    <property type="evidence" value="ECO:0007669"/>
    <property type="project" value="InterPro"/>
</dbReference>
<dbReference type="InterPro" id="IPR012939">
    <property type="entry name" value="Glyco_hydro_92"/>
</dbReference>
<accession>A0A9D2H3H0</accession>
<dbReference type="InterPro" id="IPR041371">
    <property type="entry name" value="GH92_N"/>
</dbReference>
<organism evidence="4 5">
    <name type="scientific">Candidatus Microbacterium stercoravium</name>
    <dbReference type="NCBI Taxonomy" id="2838697"/>
    <lineage>
        <taxon>Bacteria</taxon>
        <taxon>Bacillati</taxon>
        <taxon>Actinomycetota</taxon>
        <taxon>Actinomycetes</taxon>
        <taxon>Micrococcales</taxon>
        <taxon>Microbacteriaceae</taxon>
        <taxon>Microbacterium</taxon>
    </lineage>
</organism>
<dbReference type="Gene3D" id="1.20.1050.60">
    <property type="entry name" value="alpha-1,2-mannosidase"/>
    <property type="match status" value="1"/>
</dbReference>
<dbReference type="PROSITE" id="PS51318">
    <property type="entry name" value="TAT"/>
    <property type="match status" value="1"/>
</dbReference>
<dbReference type="Gene3D" id="1.20.1610.10">
    <property type="entry name" value="alpha-1,2-mannosidases domains"/>
    <property type="match status" value="1"/>
</dbReference>
<dbReference type="InterPro" id="IPR006311">
    <property type="entry name" value="TAT_signal"/>
</dbReference>
<evidence type="ECO:0000259" key="3">
    <source>
        <dbReference type="Pfam" id="PF17678"/>
    </source>
</evidence>